<dbReference type="Proteomes" id="UP001472677">
    <property type="component" value="Unassembled WGS sequence"/>
</dbReference>
<feature type="region of interest" description="Disordered" evidence="1">
    <location>
        <begin position="169"/>
        <end position="192"/>
    </location>
</feature>
<accession>A0ABR2GH12</accession>
<evidence type="ECO:0000313" key="2">
    <source>
        <dbReference type="EMBL" id="KAK8602208.1"/>
    </source>
</evidence>
<dbReference type="EMBL" id="JBBPBM010000001">
    <property type="protein sequence ID" value="KAK8602208.1"/>
    <property type="molecule type" value="Genomic_DNA"/>
</dbReference>
<keyword evidence="3" id="KW-1185">Reference proteome</keyword>
<dbReference type="InterPro" id="IPR044820">
    <property type="entry name" value="AGD14-like"/>
</dbReference>
<feature type="compositionally biased region" description="Polar residues" evidence="1">
    <location>
        <begin position="181"/>
        <end position="192"/>
    </location>
</feature>
<evidence type="ECO:0000256" key="1">
    <source>
        <dbReference type="SAM" id="MobiDB-lite"/>
    </source>
</evidence>
<comment type="caution">
    <text evidence="2">The sequence shown here is derived from an EMBL/GenBank/DDBJ whole genome shotgun (WGS) entry which is preliminary data.</text>
</comment>
<evidence type="ECO:0008006" key="4">
    <source>
        <dbReference type="Google" id="ProtNLM"/>
    </source>
</evidence>
<dbReference type="PANTHER" id="PTHR46085">
    <property type="entry name" value="ARFGAP/RECO-RELATED"/>
    <property type="match status" value="1"/>
</dbReference>
<reference evidence="2 3" key="1">
    <citation type="journal article" date="2024" name="G3 (Bethesda)">
        <title>Genome assembly of Hibiscus sabdariffa L. provides insights into metabolisms of medicinal natural products.</title>
        <authorList>
            <person name="Kim T."/>
        </authorList>
    </citation>
    <scope>NUCLEOTIDE SEQUENCE [LARGE SCALE GENOMIC DNA]</scope>
    <source>
        <strain evidence="2">TK-2024</strain>
        <tissue evidence="2">Old leaves</tissue>
    </source>
</reference>
<evidence type="ECO:0000313" key="3">
    <source>
        <dbReference type="Proteomes" id="UP001472677"/>
    </source>
</evidence>
<name>A0ABR2GH12_9ROSI</name>
<protein>
    <recommendedName>
        <fullName evidence="4">ADP-ribosylation factor GTPase-activating protein AGD14</fullName>
    </recommendedName>
</protein>
<organism evidence="2 3">
    <name type="scientific">Hibiscus sabdariffa</name>
    <name type="common">roselle</name>
    <dbReference type="NCBI Taxonomy" id="183260"/>
    <lineage>
        <taxon>Eukaryota</taxon>
        <taxon>Viridiplantae</taxon>
        <taxon>Streptophyta</taxon>
        <taxon>Embryophyta</taxon>
        <taxon>Tracheophyta</taxon>
        <taxon>Spermatophyta</taxon>
        <taxon>Magnoliopsida</taxon>
        <taxon>eudicotyledons</taxon>
        <taxon>Gunneridae</taxon>
        <taxon>Pentapetalae</taxon>
        <taxon>rosids</taxon>
        <taxon>malvids</taxon>
        <taxon>Malvales</taxon>
        <taxon>Malvaceae</taxon>
        <taxon>Malvoideae</taxon>
        <taxon>Hibiscus</taxon>
    </lineage>
</organism>
<proteinExistence type="predicted"/>
<sequence length="279" mass="29016">MLVNSCSSQLGAYDAGQWPNMQQQQQQTSFFSAAGGQSTTQQFIPPVDGASANQNMLGPLSSSVAQIPQAVSKPTQDAISTVTSQLPPTETKESGRKELPADLFTLTYPAAGQGWQTGPPYMTGLTMQYNTALSMSSFPQSSRSINPFDLGGEAPPVQTQAFPSMASLQGALPNAPPPSGTVPTSSLGTPSSAWMSPQSLPYASGMMPLPSLSYAPLVPQRPHLGAQLPNNLPPSSHQTGGISNEASFGFVNTEHQVAGRFPAPATPQPFPAVGGNPFG</sequence>
<gene>
    <name evidence="2" type="ORF">V6N12_052022</name>
</gene>
<dbReference type="PANTHER" id="PTHR46085:SF3">
    <property type="entry name" value="ARF GTPASE ACTIVATING PROTEIN"/>
    <property type="match status" value="1"/>
</dbReference>